<evidence type="ECO:0000256" key="1">
    <source>
        <dbReference type="SAM" id="MobiDB-lite"/>
    </source>
</evidence>
<keyword evidence="3" id="KW-1185">Reference proteome</keyword>
<comment type="caution">
    <text evidence="2">The sequence shown here is derived from an EMBL/GenBank/DDBJ whole genome shotgun (WGS) entry which is preliminary data.</text>
</comment>
<sequence length="111" mass="11333">MVTSTTSGQAPGASARIEDLVQEVQWLRAEKEQLQRAVTSHAVVDQAIGSAAGLQAGRRAGARCFAVGRAARTPALSRLAERTVEDLAQAPVVGPAEASRRRAGTGAGAAG</sequence>
<protein>
    <submittedName>
        <fullName evidence="2">Uncharacterized protein</fullName>
    </submittedName>
</protein>
<gene>
    <name evidence="2" type="ORF">ACGFZB_24345</name>
</gene>
<dbReference type="Proteomes" id="UP001604267">
    <property type="component" value="Unassembled WGS sequence"/>
</dbReference>
<proteinExistence type="predicted"/>
<name>A0ABW7B8Q2_9ACTN</name>
<feature type="region of interest" description="Disordered" evidence="1">
    <location>
        <begin position="92"/>
        <end position="111"/>
    </location>
</feature>
<reference evidence="2 3" key="1">
    <citation type="submission" date="2024-10" db="EMBL/GenBank/DDBJ databases">
        <title>The Natural Products Discovery Center: Release of the First 8490 Sequenced Strains for Exploring Actinobacteria Biosynthetic Diversity.</title>
        <authorList>
            <person name="Kalkreuter E."/>
            <person name="Kautsar S.A."/>
            <person name="Yang D."/>
            <person name="Bader C.D."/>
            <person name="Teijaro C.N."/>
            <person name="Fluegel L."/>
            <person name="Davis C.M."/>
            <person name="Simpson J.R."/>
            <person name="Lauterbach L."/>
            <person name="Steele A.D."/>
            <person name="Gui C."/>
            <person name="Meng S."/>
            <person name="Li G."/>
            <person name="Viehrig K."/>
            <person name="Ye F."/>
            <person name="Su P."/>
            <person name="Kiefer A.F."/>
            <person name="Nichols A."/>
            <person name="Cepeda A.J."/>
            <person name="Yan W."/>
            <person name="Fan B."/>
            <person name="Jiang Y."/>
            <person name="Adhikari A."/>
            <person name="Zheng C.-J."/>
            <person name="Schuster L."/>
            <person name="Cowan T.M."/>
            <person name="Smanski M.J."/>
            <person name="Chevrette M.G."/>
            <person name="De Carvalho L.P.S."/>
            <person name="Shen B."/>
        </authorList>
    </citation>
    <scope>NUCLEOTIDE SEQUENCE [LARGE SCALE GENOMIC DNA]</scope>
    <source>
        <strain evidence="2 3">NPDC048320</strain>
    </source>
</reference>
<dbReference type="RefSeq" id="WP_392819507.1">
    <property type="nucleotide sequence ID" value="NZ_JBICYV010000012.1"/>
</dbReference>
<evidence type="ECO:0000313" key="2">
    <source>
        <dbReference type="EMBL" id="MFG3013539.1"/>
    </source>
</evidence>
<dbReference type="EMBL" id="JBICYV010000012">
    <property type="protein sequence ID" value="MFG3013539.1"/>
    <property type="molecule type" value="Genomic_DNA"/>
</dbReference>
<accession>A0ABW7B8Q2</accession>
<evidence type="ECO:0000313" key="3">
    <source>
        <dbReference type="Proteomes" id="UP001604267"/>
    </source>
</evidence>
<organism evidence="2 3">
    <name type="scientific">Streptomyces cinerochromogenes</name>
    <dbReference type="NCBI Taxonomy" id="66422"/>
    <lineage>
        <taxon>Bacteria</taxon>
        <taxon>Bacillati</taxon>
        <taxon>Actinomycetota</taxon>
        <taxon>Actinomycetes</taxon>
        <taxon>Kitasatosporales</taxon>
        <taxon>Streptomycetaceae</taxon>
        <taxon>Streptomyces</taxon>
    </lineage>
</organism>